<dbReference type="STRING" id="1805238.AUJ23_01335"/>
<feature type="transmembrane region" description="Helical" evidence="1">
    <location>
        <begin position="12"/>
        <end position="34"/>
    </location>
</feature>
<evidence type="ECO:0000256" key="1">
    <source>
        <dbReference type="SAM" id="Phobius"/>
    </source>
</evidence>
<keyword evidence="1" id="KW-1133">Transmembrane helix</keyword>
<keyword evidence="1" id="KW-0472">Membrane</keyword>
<reference evidence="2 3" key="1">
    <citation type="journal article" date="2016" name="Environ. Microbiol.">
        <title>Genomic resolution of a cold subsurface aquifer community provides metabolic insights for novel microbes adapted to high CO concentrations.</title>
        <authorList>
            <person name="Probst A.J."/>
            <person name="Castelle C.J."/>
            <person name="Singh A."/>
            <person name="Brown C.T."/>
            <person name="Anantharaman K."/>
            <person name="Sharon I."/>
            <person name="Hug L.A."/>
            <person name="Burstein D."/>
            <person name="Emerson J.B."/>
            <person name="Thomas B.C."/>
            <person name="Banfield J.F."/>
        </authorList>
    </citation>
    <scope>NUCLEOTIDE SEQUENCE [LARGE SCALE GENOMIC DNA]</scope>
    <source>
        <strain evidence="2">CG1_02_32_51</strain>
    </source>
</reference>
<dbReference type="Proteomes" id="UP000181941">
    <property type="component" value="Unassembled WGS sequence"/>
</dbReference>
<organism evidence="2 3">
    <name type="scientific">Candidatus Magasanikbacteria bacterium CG1_02_32_51</name>
    <dbReference type="NCBI Taxonomy" id="1805238"/>
    <lineage>
        <taxon>Bacteria</taxon>
        <taxon>Candidatus Magasanikiibacteriota</taxon>
    </lineage>
</organism>
<keyword evidence="1" id="KW-0812">Transmembrane</keyword>
<name>A0A1J4UCI2_9BACT</name>
<protein>
    <submittedName>
        <fullName evidence="2">Uncharacterized protein</fullName>
    </submittedName>
</protein>
<evidence type="ECO:0000313" key="3">
    <source>
        <dbReference type="Proteomes" id="UP000181941"/>
    </source>
</evidence>
<dbReference type="AlphaFoldDB" id="A0A1J4UCI2"/>
<sequence>MSDKKKKIDFVLLVFGSIALFVIIAVFIILYLLFNKDNKSKNNSLIKQNVDLNPTITLQELSDNYKKDIETQINFIKNTDKDIATLSQDLENNMLKIHVPTEEREKFLNVTLQLVRMQKQGLEIDPKASKDKILELLNSLLNYEEK</sequence>
<proteinExistence type="predicted"/>
<evidence type="ECO:0000313" key="2">
    <source>
        <dbReference type="EMBL" id="OIO19943.1"/>
    </source>
</evidence>
<accession>A0A1J4UCI2</accession>
<gene>
    <name evidence="2" type="ORF">AUJ23_01335</name>
</gene>
<dbReference type="EMBL" id="MNVC01000014">
    <property type="protein sequence ID" value="OIO19943.1"/>
    <property type="molecule type" value="Genomic_DNA"/>
</dbReference>
<comment type="caution">
    <text evidence="2">The sequence shown here is derived from an EMBL/GenBank/DDBJ whole genome shotgun (WGS) entry which is preliminary data.</text>
</comment>